<accession>A0A1G6MNR3</accession>
<reference evidence="1 2" key="1">
    <citation type="submission" date="2016-10" db="EMBL/GenBank/DDBJ databases">
        <authorList>
            <person name="Varghese N."/>
            <person name="Submissions S."/>
        </authorList>
    </citation>
    <scope>NUCLEOTIDE SEQUENCE [LARGE SCALE GENOMIC DNA]</scope>
    <source>
        <strain evidence="1 2">WG10</strain>
    </source>
</reference>
<dbReference type="RefSeq" id="WP_149796732.1">
    <property type="nucleotide sequence ID" value="NZ_FMYT01000009.1"/>
</dbReference>
<protein>
    <submittedName>
        <fullName evidence="1">Uncharacterized protein</fullName>
    </submittedName>
</protein>
<proteinExistence type="predicted"/>
<sequence>MTYLKDKLQQQGYLTRDQLKEYAKNNGISYALVKKVLSDLGIKIYDINPGEKEKSISAGFENCVLCGKKTKIKSSQEVEIRDYYVKGIGQLCEECYQDL</sequence>
<dbReference type="EMBL" id="FMYT01000009">
    <property type="protein sequence ID" value="SDC56857.1"/>
    <property type="molecule type" value="Genomic_DNA"/>
</dbReference>
<dbReference type="AlphaFoldDB" id="A0A1G6MNR3"/>
<evidence type="ECO:0000313" key="2">
    <source>
        <dbReference type="Proteomes" id="UP000324896"/>
    </source>
</evidence>
<dbReference type="Proteomes" id="UP000324896">
    <property type="component" value="Unassembled WGS sequence"/>
</dbReference>
<gene>
    <name evidence="1" type="ORF">SAMN04488597_1098</name>
</gene>
<evidence type="ECO:0000313" key="1">
    <source>
        <dbReference type="EMBL" id="SDC56857.1"/>
    </source>
</evidence>
<organism evidence="1 2">
    <name type="scientific">Halanaerobium congolense</name>
    <dbReference type="NCBI Taxonomy" id="54121"/>
    <lineage>
        <taxon>Bacteria</taxon>
        <taxon>Bacillati</taxon>
        <taxon>Bacillota</taxon>
        <taxon>Clostridia</taxon>
        <taxon>Halanaerobiales</taxon>
        <taxon>Halanaerobiaceae</taxon>
        <taxon>Halanaerobium</taxon>
    </lineage>
</organism>
<name>A0A1G6MNR3_9FIRM</name>